<protein>
    <submittedName>
        <fullName evidence="2">RsbT co-antagonist protein RsbRA</fullName>
    </submittedName>
</protein>
<feature type="non-terminal residue" evidence="2">
    <location>
        <position position="299"/>
    </location>
</feature>
<accession>A0A6J4LD49</accession>
<feature type="region of interest" description="Disordered" evidence="1">
    <location>
        <begin position="1"/>
        <end position="299"/>
    </location>
</feature>
<feature type="non-terminal residue" evidence="2">
    <location>
        <position position="1"/>
    </location>
</feature>
<sequence length="299" mass="33173">DAGPPAADPARGRRRLAAARARRVPAAQPQRPARAVGPAHHGRAAAHGDDRGRDLLRGHRRVRQLRRRARDGQRRDAAGLRARPLRADHPAGGGDPRGARHRPAPARRPGPGAVRQVRARRRAAHPHPRRLRAGRQPHRRDRRRELRGGARAGHPRAAGGHPRALDARPPGPRPAPHPADHRRGRPPPRPPAHRAAPLGHPGQPRPGRRHRHHGRGLHRPHRGQPPRPDRRGRPPHGRQRDHHRPVVDDRPDPRGPRGGPEHDADRRRPAGRARGGRAPARLPRGRRRGSAVGRPRRDV</sequence>
<proteinExistence type="predicted"/>
<feature type="compositionally biased region" description="Low complexity" evidence="1">
    <location>
        <begin position="107"/>
        <end position="116"/>
    </location>
</feature>
<feature type="compositionally biased region" description="Basic and acidic residues" evidence="1">
    <location>
        <begin position="46"/>
        <end position="57"/>
    </location>
</feature>
<feature type="compositionally biased region" description="Basic residues" evidence="1">
    <location>
        <begin position="117"/>
        <end position="142"/>
    </location>
</feature>
<evidence type="ECO:0000256" key="1">
    <source>
        <dbReference type="SAM" id="MobiDB-lite"/>
    </source>
</evidence>
<name>A0A6J4LD49_9ACTN</name>
<feature type="compositionally biased region" description="Basic residues" evidence="1">
    <location>
        <begin position="233"/>
        <end position="243"/>
    </location>
</feature>
<organism evidence="2">
    <name type="scientific">uncultured Nocardioidaceae bacterium</name>
    <dbReference type="NCBI Taxonomy" id="253824"/>
    <lineage>
        <taxon>Bacteria</taxon>
        <taxon>Bacillati</taxon>
        <taxon>Actinomycetota</taxon>
        <taxon>Actinomycetes</taxon>
        <taxon>Propionibacteriales</taxon>
        <taxon>Nocardioidaceae</taxon>
        <taxon>environmental samples</taxon>
    </lineage>
</organism>
<feature type="compositionally biased region" description="Basic residues" evidence="1">
    <location>
        <begin position="12"/>
        <end position="23"/>
    </location>
</feature>
<reference evidence="2" key="1">
    <citation type="submission" date="2020-02" db="EMBL/GenBank/DDBJ databases">
        <authorList>
            <person name="Meier V. D."/>
        </authorList>
    </citation>
    <scope>NUCLEOTIDE SEQUENCE</scope>
    <source>
        <strain evidence="2">AVDCRST_MAG24</strain>
    </source>
</reference>
<dbReference type="AlphaFoldDB" id="A0A6J4LD49"/>
<feature type="compositionally biased region" description="Basic residues" evidence="1">
    <location>
        <begin position="58"/>
        <end position="69"/>
    </location>
</feature>
<gene>
    <name evidence="2" type="ORF">AVDCRST_MAG24-732</name>
</gene>
<feature type="compositionally biased region" description="Basic and acidic residues" evidence="1">
    <location>
        <begin position="244"/>
        <end position="268"/>
    </location>
</feature>
<feature type="compositionally biased region" description="Basic residues" evidence="1">
    <location>
        <begin position="206"/>
        <end position="224"/>
    </location>
</feature>
<feature type="compositionally biased region" description="Low complexity" evidence="1">
    <location>
        <begin position="24"/>
        <end position="39"/>
    </location>
</feature>
<evidence type="ECO:0000313" key="2">
    <source>
        <dbReference type="EMBL" id="CAA9329493.1"/>
    </source>
</evidence>
<feature type="compositionally biased region" description="Low complexity" evidence="1">
    <location>
        <begin position="193"/>
        <end position="202"/>
    </location>
</feature>
<dbReference type="EMBL" id="CADCUF010000112">
    <property type="protein sequence ID" value="CAA9329493.1"/>
    <property type="molecule type" value="Genomic_DNA"/>
</dbReference>